<evidence type="ECO:0000313" key="1">
    <source>
        <dbReference type="EMBL" id="MFM9327795.1"/>
    </source>
</evidence>
<comment type="caution">
    <text evidence="1">The sequence shown here is derived from an EMBL/GenBank/DDBJ whole genome shotgun (WGS) entry which is preliminary data.</text>
</comment>
<dbReference type="Proteomes" id="UP001631969">
    <property type="component" value="Unassembled WGS sequence"/>
</dbReference>
<dbReference type="EMBL" id="JBJURJ010000003">
    <property type="protein sequence ID" value="MFM9327795.1"/>
    <property type="molecule type" value="Genomic_DNA"/>
</dbReference>
<organism evidence="1 2">
    <name type="scientific">Paenibacillus mesotrionivorans</name>
    <dbReference type="NCBI Taxonomy" id="3160968"/>
    <lineage>
        <taxon>Bacteria</taxon>
        <taxon>Bacillati</taxon>
        <taxon>Bacillota</taxon>
        <taxon>Bacilli</taxon>
        <taxon>Bacillales</taxon>
        <taxon>Paenibacillaceae</taxon>
        <taxon>Paenibacillus</taxon>
    </lineage>
</organism>
<accession>A0ACC7NTL1</accession>
<evidence type="ECO:0000313" key="2">
    <source>
        <dbReference type="Proteomes" id="UP001631969"/>
    </source>
</evidence>
<reference evidence="1" key="1">
    <citation type="submission" date="2024-12" db="EMBL/GenBank/DDBJ databases">
        <authorList>
            <person name="Wu N."/>
        </authorList>
    </citation>
    <scope>NUCLEOTIDE SEQUENCE</scope>
    <source>
        <strain evidence="1">P15</strain>
    </source>
</reference>
<sequence>MAQGEAFLRAVEWKTGRVPSEQSYPYTLPAIRQLDRLKFHPSVTYLIGENGSGKSTILEAIAVAWGFNPEGGTRNFAFSTWESHSPLHEDLRLVRSARQAKDGFFFRAESYYNVATQIELLDREPSFGPPLIQSYGGKSLHHQSHGESFFATFLHRFRGNSLYILDEPEAALSPSRQMSMLSRIHQLVQQGAQFIIATHSPILMAYPDSILYDLGDSGIEVKTLEETEHFLITKEFVNNRQRMLRELLE</sequence>
<proteinExistence type="predicted"/>
<gene>
    <name evidence="1" type="ORF">ACI1P1_05705</name>
</gene>
<protein>
    <submittedName>
        <fullName evidence="1">AAA family ATPase</fullName>
    </submittedName>
</protein>
<keyword evidence="2" id="KW-1185">Reference proteome</keyword>
<name>A0ACC7NTL1_9BACL</name>